<feature type="region of interest" description="Disordered" evidence="1">
    <location>
        <begin position="668"/>
        <end position="687"/>
    </location>
</feature>
<feature type="compositionally biased region" description="Low complexity" evidence="1">
    <location>
        <begin position="240"/>
        <end position="260"/>
    </location>
</feature>
<dbReference type="InterPro" id="IPR059179">
    <property type="entry name" value="MLKL-like_MCAfunc"/>
</dbReference>
<dbReference type="GeneID" id="18919662"/>
<dbReference type="AlphaFoldDB" id="K5URS8"/>
<gene>
    <name evidence="2" type="ORF">PHACADRAFT_31094</name>
</gene>
<reference evidence="2 3" key="1">
    <citation type="journal article" date="2012" name="BMC Genomics">
        <title>Comparative genomics of the white-rot fungi, Phanerochaete carnosa and P. chrysosporium, to elucidate the genetic basis of the distinct wood types they colonize.</title>
        <authorList>
            <person name="Suzuki H."/>
            <person name="MacDonald J."/>
            <person name="Syed K."/>
            <person name="Salamov A."/>
            <person name="Hori C."/>
            <person name="Aerts A."/>
            <person name="Henrissat B."/>
            <person name="Wiebenga A."/>
            <person name="vanKuyk P.A."/>
            <person name="Barry K."/>
            <person name="Lindquist E."/>
            <person name="LaButti K."/>
            <person name="Lapidus A."/>
            <person name="Lucas S."/>
            <person name="Coutinho P."/>
            <person name="Gong Y."/>
            <person name="Samejima M."/>
            <person name="Mahadevan R."/>
            <person name="Abou-Zaid M."/>
            <person name="de Vries R.P."/>
            <person name="Igarashi K."/>
            <person name="Yadav J.S."/>
            <person name="Grigoriev I.V."/>
            <person name="Master E.R."/>
        </authorList>
    </citation>
    <scope>NUCLEOTIDE SEQUENCE [LARGE SCALE GENOMIC DNA]</scope>
    <source>
        <strain evidence="2 3">HHB-10118-sp</strain>
    </source>
</reference>
<dbReference type="Proteomes" id="UP000008370">
    <property type="component" value="Unassembled WGS sequence"/>
</dbReference>
<protein>
    <recommendedName>
        <fullName evidence="4">Protein kinase domain-containing protein</fullName>
    </recommendedName>
</protein>
<evidence type="ECO:0000313" key="3">
    <source>
        <dbReference type="Proteomes" id="UP000008370"/>
    </source>
</evidence>
<name>K5URS8_PHACS</name>
<evidence type="ECO:0008006" key="4">
    <source>
        <dbReference type="Google" id="ProtNLM"/>
    </source>
</evidence>
<dbReference type="Gene3D" id="1.20.930.20">
    <property type="entry name" value="Adaptor protein Cbl, N-terminal domain"/>
    <property type="match status" value="1"/>
</dbReference>
<dbReference type="CDD" id="cd21037">
    <property type="entry name" value="MLKL_NTD"/>
    <property type="match status" value="1"/>
</dbReference>
<feature type="region of interest" description="Disordered" evidence="1">
    <location>
        <begin position="143"/>
        <end position="182"/>
    </location>
</feature>
<dbReference type="OrthoDB" id="3268478at2759"/>
<dbReference type="EMBL" id="JH930475">
    <property type="protein sequence ID" value="EKM52601.1"/>
    <property type="molecule type" value="Genomic_DNA"/>
</dbReference>
<dbReference type="InterPro" id="IPR036537">
    <property type="entry name" value="Adaptor_Cbl_N_dom_sf"/>
</dbReference>
<dbReference type="GO" id="GO:0007166">
    <property type="term" value="P:cell surface receptor signaling pathway"/>
    <property type="evidence" value="ECO:0007669"/>
    <property type="project" value="InterPro"/>
</dbReference>
<dbReference type="InParanoid" id="K5URS8"/>
<accession>K5URS8</accession>
<evidence type="ECO:0000313" key="2">
    <source>
        <dbReference type="EMBL" id="EKM52601.1"/>
    </source>
</evidence>
<organism evidence="2 3">
    <name type="scientific">Phanerochaete carnosa (strain HHB-10118-sp)</name>
    <name type="common">White-rot fungus</name>
    <name type="synonym">Peniophora carnosa</name>
    <dbReference type="NCBI Taxonomy" id="650164"/>
    <lineage>
        <taxon>Eukaryota</taxon>
        <taxon>Fungi</taxon>
        <taxon>Dikarya</taxon>
        <taxon>Basidiomycota</taxon>
        <taxon>Agaricomycotina</taxon>
        <taxon>Agaricomycetes</taxon>
        <taxon>Polyporales</taxon>
        <taxon>Phanerochaetaceae</taxon>
        <taxon>Phanerochaete</taxon>
    </lineage>
</organism>
<evidence type="ECO:0000256" key="1">
    <source>
        <dbReference type="SAM" id="MobiDB-lite"/>
    </source>
</evidence>
<sequence>MPLRAIRKRCTADNALTVAIAATTASHELAGLLAFPPDLQTNKRECFRLAKRCVTLLADVKDAMSGHWEDAPETLLKNIAKFERILENLHEDLRRDIEGKWHDRLLRKSAIEKALIECTVMIDDAARSFQIVALIHIHRAVGDPRAKDPGSKTKALPTRSSDEFSTESSPAPPYNSAGGTTTVNDNISDLSVEDISLVSRSPMSSSFMEASFRSSFDSEYVLVSESPTMAPDSVSATSLSSSFQISPPLSSSTSLAEAPARIGPSEETDDNLSAEEQSFLAELASFDDKGFQRYDYSSIRSARGKKTKLSTGWWAGAQEFEADGRTVLMLPYAAPDSPKGRLRAARRWLRDVKTLQNVHHPNLPMLIGYSGTDAPTPFILLANGLVFQTRLPQALLLSGLANASLLECTKLLIGLYKETLDAALYLQRQLSLSESKTQDYVEHASFRVSPYSDKKVVMGLPDPEAGVAEMQSWRNYGLAWSIRDVWLSVLPNRGRVNRLVDLYDALEPTKQIKANHFALLARTLLPGNDTPEAAQARLETLARTIEPPVESHEEEEQDEVDEFIALYGTESNAPSPYDQSTGVVEKLTLKRLRQAALQAGTHGVTWSNNFVPPHLFRVGDVGYIRSEGTEDKDGSDGEKEPKALWSYGGFDRFVRMCNILDEAAPHSGSEIPIETGPRVSLESKPESTGWTTAFDHGRFEKTELQAFEAGGGMLGWPIVTSPGTRLTVHMLHSNYIVNVNDAWSLLLARAPELARKHGVRPEDLMLVTRSGTEYRVKVHDIRSVPPSFYTPPLQHFPAHHSPFPPRPGFPGYPHGFPGHHPHGGFAPPPPLPSYIFTSEAQGFEPSLQDTPVCLPHQAPPRQQNARCLWVLDGAYGFMNYVRLCAEDFD</sequence>
<proteinExistence type="predicted"/>
<dbReference type="RefSeq" id="XP_007398542.1">
    <property type="nucleotide sequence ID" value="XM_007398480.1"/>
</dbReference>
<dbReference type="KEGG" id="pco:PHACADRAFT_31094"/>
<keyword evidence="3" id="KW-1185">Reference proteome</keyword>
<feature type="region of interest" description="Disordered" evidence="1">
    <location>
        <begin position="240"/>
        <end position="274"/>
    </location>
</feature>
<dbReference type="HOGENOM" id="CLU_370495_0_0_1"/>